<reference evidence="7" key="1">
    <citation type="submission" date="2021-02" db="EMBL/GenBank/DDBJ databases">
        <authorList>
            <person name="Dougan E. K."/>
            <person name="Rhodes N."/>
            <person name="Thang M."/>
            <person name="Chan C."/>
        </authorList>
    </citation>
    <scope>NUCLEOTIDE SEQUENCE</scope>
</reference>
<dbReference type="SUPFAM" id="SSF103473">
    <property type="entry name" value="MFS general substrate transporter"/>
    <property type="match status" value="1"/>
</dbReference>
<evidence type="ECO:0000313" key="8">
    <source>
        <dbReference type="Proteomes" id="UP000654075"/>
    </source>
</evidence>
<keyword evidence="8" id="KW-1185">Reference proteome</keyword>
<proteinExistence type="inferred from homology"/>
<dbReference type="OMA" id="WLCNWQV"/>
<dbReference type="InterPro" id="IPR003492">
    <property type="entry name" value="Battenin_disease_Cln3"/>
</dbReference>
<keyword evidence="5 6" id="KW-0472">Membrane</keyword>
<evidence type="ECO:0000256" key="3">
    <source>
        <dbReference type="ARBA" id="ARBA00022692"/>
    </source>
</evidence>
<feature type="transmembrane region" description="Helical" evidence="6">
    <location>
        <begin position="160"/>
        <end position="182"/>
    </location>
</feature>
<protein>
    <recommendedName>
        <fullName evidence="9">Battenin</fullName>
    </recommendedName>
</protein>
<comment type="similarity">
    <text evidence="2 6">Belongs to the battenin family.</text>
</comment>
<feature type="transmembrane region" description="Helical" evidence="6">
    <location>
        <begin position="132"/>
        <end position="153"/>
    </location>
</feature>
<sequence>MTMSCLELARSTASFSDLADGADDEENVRLDSFPLAFAAVAICGTLNNMSYCMISGASQNLAAQFGMPDQMSLLSTAMNMSSLAGTLISTRFLLRFQFYRRVMLVLGMMTVSYLGVALSAMLPGALGFCMAAGFSCVAGMGQIFGETCNLAFLKAFPPELIGGWGGGTGLAGILGSLSYIVLTGTMGLSNSVVFALMAPLTILYFLAFRYLHQQAVRSLDGFRLDRAMGGTCTAPGGTGMEEELQPTGTAPATVANLKAAVAASSSILFNLVAVYCLEYFIYPGLDDRETLCAKKNWYTAMWLCYNIGVTISKCSVAFFRLRRVWLLTIFQLFNVIGSWRYTPVQSAILSQMNKACTSWQRGWSWLGSVEERPTRTACTSSTARKAFPMI</sequence>
<dbReference type="AlphaFoldDB" id="A0A813H8J4"/>
<evidence type="ECO:0000256" key="4">
    <source>
        <dbReference type="ARBA" id="ARBA00022989"/>
    </source>
</evidence>
<organism evidence="7 8">
    <name type="scientific">Polarella glacialis</name>
    <name type="common">Dinoflagellate</name>
    <dbReference type="NCBI Taxonomy" id="89957"/>
    <lineage>
        <taxon>Eukaryota</taxon>
        <taxon>Sar</taxon>
        <taxon>Alveolata</taxon>
        <taxon>Dinophyceae</taxon>
        <taxon>Suessiales</taxon>
        <taxon>Suessiaceae</taxon>
        <taxon>Polarella</taxon>
    </lineage>
</organism>
<evidence type="ECO:0000256" key="1">
    <source>
        <dbReference type="ARBA" id="ARBA00004127"/>
    </source>
</evidence>
<comment type="caution">
    <text evidence="7">The sequence shown here is derived from an EMBL/GenBank/DDBJ whole genome shotgun (WGS) entry which is preliminary data.</text>
</comment>
<comment type="subcellular location">
    <subcellularLocation>
        <location evidence="1">Endomembrane system</location>
        <topology evidence="1">Multi-pass membrane protein</topology>
    </subcellularLocation>
</comment>
<dbReference type="GO" id="GO:0012505">
    <property type="term" value="C:endomembrane system"/>
    <property type="evidence" value="ECO:0007669"/>
    <property type="project" value="UniProtKB-SubCell"/>
</dbReference>
<dbReference type="PANTHER" id="PTHR10981:SF7">
    <property type="entry name" value="BATTENIN"/>
    <property type="match status" value="1"/>
</dbReference>
<dbReference type="InterPro" id="IPR036259">
    <property type="entry name" value="MFS_trans_sf"/>
</dbReference>
<evidence type="ECO:0000256" key="2">
    <source>
        <dbReference type="ARBA" id="ARBA00007467"/>
    </source>
</evidence>
<feature type="transmembrane region" description="Helical" evidence="6">
    <location>
        <begin position="297"/>
        <end position="319"/>
    </location>
</feature>
<feature type="transmembrane region" description="Helical" evidence="6">
    <location>
        <begin position="71"/>
        <end position="90"/>
    </location>
</feature>
<dbReference type="OrthoDB" id="5965864at2759"/>
<feature type="transmembrane region" description="Helical" evidence="6">
    <location>
        <begin position="188"/>
        <end position="208"/>
    </location>
</feature>
<keyword evidence="4 6" id="KW-1133">Transmembrane helix</keyword>
<evidence type="ECO:0000256" key="6">
    <source>
        <dbReference type="RuleBase" id="RU361113"/>
    </source>
</evidence>
<accession>A0A813H8J4</accession>
<evidence type="ECO:0000313" key="7">
    <source>
        <dbReference type="EMBL" id="CAE8634392.1"/>
    </source>
</evidence>
<gene>
    <name evidence="7" type="ORF">PGLA1383_LOCUS50043</name>
</gene>
<feature type="transmembrane region" description="Helical" evidence="6">
    <location>
        <begin position="267"/>
        <end position="285"/>
    </location>
</feature>
<keyword evidence="3 6" id="KW-0812">Transmembrane</keyword>
<evidence type="ECO:0008006" key="9">
    <source>
        <dbReference type="Google" id="ProtNLM"/>
    </source>
</evidence>
<name>A0A813H8J4_POLGL</name>
<dbReference type="EMBL" id="CAJNNV010031001">
    <property type="protein sequence ID" value="CAE8634392.1"/>
    <property type="molecule type" value="Genomic_DNA"/>
</dbReference>
<dbReference type="GO" id="GO:0005773">
    <property type="term" value="C:vacuole"/>
    <property type="evidence" value="ECO:0007669"/>
    <property type="project" value="UniProtKB-ARBA"/>
</dbReference>
<dbReference type="Pfam" id="PF02487">
    <property type="entry name" value="CLN3"/>
    <property type="match status" value="1"/>
</dbReference>
<dbReference type="GO" id="GO:0016020">
    <property type="term" value="C:membrane"/>
    <property type="evidence" value="ECO:0007669"/>
    <property type="project" value="UniProtKB-UniRule"/>
</dbReference>
<dbReference type="PANTHER" id="PTHR10981">
    <property type="entry name" value="BATTENIN"/>
    <property type="match status" value="1"/>
</dbReference>
<dbReference type="Proteomes" id="UP000654075">
    <property type="component" value="Unassembled WGS sequence"/>
</dbReference>
<evidence type="ECO:0000256" key="5">
    <source>
        <dbReference type="ARBA" id="ARBA00023136"/>
    </source>
</evidence>
<feature type="transmembrane region" description="Helical" evidence="6">
    <location>
        <begin position="102"/>
        <end position="126"/>
    </location>
</feature>
<dbReference type="PRINTS" id="PR01315">
    <property type="entry name" value="BATTENIN"/>
</dbReference>